<comment type="similarity">
    <text evidence="1">Belongs to the peptidase A1 family.</text>
</comment>
<accession>A0A1Q8S6G6</accession>
<dbReference type="InterPro" id="IPR033121">
    <property type="entry name" value="PEPTIDASE_A1"/>
</dbReference>
<feature type="disulfide bond" evidence="2">
    <location>
        <begin position="319"/>
        <end position="356"/>
    </location>
</feature>
<feature type="chain" id="PRO_5012638436" evidence="3">
    <location>
        <begin position="20"/>
        <end position="417"/>
    </location>
</feature>
<evidence type="ECO:0000256" key="1">
    <source>
        <dbReference type="ARBA" id="ARBA00007447"/>
    </source>
</evidence>
<sequence length="417" mass="45404">MVRQHWTVVLPALVQAAQAVVAVPGVVHLPVQARHDSNTLKRSAPQPRPLTLSHDQEDITAQSYEVTVSVGTPPQKMKLGLEVSKSETWLISDGVFALCDGCDDGYFQINKSKTVSPLLGYGTAEYGDPTTIPPSNVTFDLDLHKDTFEIGHMSIPQQTFGVLTPGPNKSYNGLGIIGLGPNLEHGYEAGKPYNTVLDSLAAQGYIASRTYSLDLRSYDSKEGALIFGGIDTRRFKGKLVKRPLVKDELGTFGPSIVLSGYGQTLSNGKKFKYNVPQNDSVFLLDTGNQYFRLRHSFVDPLYKDLGAVNDGGDRYYVKCNKRHMPGTWDFEFGEVTIKVPYKSLITELSPDNGKHCQVGVLTTWKGQLVLGQPFLQAAYAAFDLDNKQVALAPSADCGQNIVAFGSGPNAIPELTGC</sequence>
<reference evidence="5 6" key="1">
    <citation type="submission" date="2016-11" db="EMBL/GenBank/DDBJ databases">
        <title>Draft Genome Assembly of Colletotrichum chlorophyti a pathogen of herbaceous plants.</title>
        <authorList>
            <person name="Gan P."/>
            <person name="Narusaka M."/>
            <person name="Tsushima A."/>
            <person name="Narusaka Y."/>
            <person name="Takano Y."/>
            <person name="Shirasu K."/>
        </authorList>
    </citation>
    <scope>NUCLEOTIDE SEQUENCE [LARGE SCALE GENOMIC DNA]</scope>
    <source>
        <strain evidence="5 6">NTL11</strain>
    </source>
</reference>
<keyword evidence="3" id="KW-0732">Signal</keyword>
<dbReference type="InterPro" id="IPR001461">
    <property type="entry name" value="Aspartic_peptidase_A1"/>
</dbReference>
<evidence type="ECO:0000259" key="4">
    <source>
        <dbReference type="PROSITE" id="PS51767"/>
    </source>
</evidence>
<dbReference type="STRING" id="708187.A0A1Q8S6G6"/>
<dbReference type="Pfam" id="PF00026">
    <property type="entry name" value="Asp"/>
    <property type="match status" value="1"/>
</dbReference>
<proteinExistence type="inferred from homology"/>
<dbReference type="InterPro" id="IPR021109">
    <property type="entry name" value="Peptidase_aspartic_dom_sf"/>
</dbReference>
<feature type="signal peptide" evidence="3">
    <location>
        <begin position="1"/>
        <end position="19"/>
    </location>
</feature>
<evidence type="ECO:0000256" key="3">
    <source>
        <dbReference type="SAM" id="SignalP"/>
    </source>
</evidence>
<dbReference type="EMBL" id="MPGH01000011">
    <property type="protein sequence ID" value="OLN97043.1"/>
    <property type="molecule type" value="Genomic_DNA"/>
</dbReference>
<dbReference type="SUPFAM" id="SSF50630">
    <property type="entry name" value="Acid proteases"/>
    <property type="match status" value="1"/>
</dbReference>
<keyword evidence="2" id="KW-1015">Disulfide bond</keyword>
<dbReference type="Gene3D" id="2.40.70.10">
    <property type="entry name" value="Acid Proteases"/>
    <property type="match status" value="2"/>
</dbReference>
<evidence type="ECO:0000256" key="2">
    <source>
        <dbReference type="PIRSR" id="PIRSR601461-2"/>
    </source>
</evidence>
<dbReference type="PANTHER" id="PTHR47966">
    <property type="entry name" value="BETA-SITE APP-CLEAVING ENZYME, ISOFORM A-RELATED"/>
    <property type="match status" value="1"/>
</dbReference>
<dbReference type="GO" id="GO:0004190">
    <property type="term" value="F:aspartic-type endopeptidase activity"/>
    <property type="evidence" value="ECO:0007669"/>
    <property type="project" value="InterPro"/>
</dbReference>
<name>A0A1Q8S6G6_9PEZI</name>
<dbReference type="Proteomes" id="UP000186583">
    <property type="component" value="Unassembled WGS sequence"/>
</dbReference>
<dbReference type="PRINTS" id="PR00792">
    <property type="entry name" value="PEPSIN"/>
</dbReference>
<protein>
    <submittedName>
        <fullName evidence="5">Putative aspartic-type endopeptidase OPSB 3</fullName>
    </submittedName>
</protein>
<dbReference type="GO" id="GO:0006508">
    <property type="term" value="P:proteolysis"/>
    <property type="evidence" value="ECO:0007669"/>
    <property type="project" value="InterPro"/>
</dbReference>
<keyword evidence="6" id="KW-1185">Reference proteome</keyword>
<evidence type="ECO:0000313" key="6">
    <source>
        <dbReference type="Proteomes" id="UP000186583"/>
    </source>
</evidence>
<dbReference type="PROSITE" id="PS51767">
    <property type="entry name" value="PEPTIDASE_A1"/>
    <property type="match status" value="1"/>
</dbReference>
<evidence type="ECO:0000313" key="5">
    <source>
        <dbReference type="EMBL" id="OLN97043.1"/>
    </source>
</evidence>
<feature type="domain" description="Peptidase A1" evidence="4">
    <location>
        <begin position="64"/>
        <end position="392"/>
    </location>
</feature>
<gene>
    <name evidence="5" type="ORF">CCHL11_02214</name>
</gene>
<dbReference type="PANTHER" id="PTHR47966:SF65">
    <property type="entry name" value="ASPARTIC-TYPE ENDOPEPTIDASE"/>
    <property type="match status" value="1"/>
</dbReference>
<dbReference type="OrthoDB" id="771136at2759"/>
<organism evidence="5 6">
    <name type="scientific">Colletotrichum chlorophyti</name>
    <dbReference type="NCBI Taxonomy" id="708187"/>
    <lineage>
        <taxon>Eukaryota</taxon>
        <taxon>Fungi</taxon>
        <taxon>Dikarya</taxon>
        <taxon>Ascomycota</taxon>
        <taxon>Pezizomycotina</taxon>
        <taxon>Sordariomycetes</taxon>
        <taxon>Hypocreomycetidae</taxon>
        <taxon>Glomerellales</taxon>
        <taxon>Glomerellaceae</taxon>
        <taxon>Colletotrichum</taxon>
    </lineage>
</organism>
<dbReference type="AlphaFoldDB" id="A0A1Q8S6G6"/>
<comment type="caution">
    <text evidence="5">The sequence shown here is derived from an EMBL/GenBank/DDBJ whole genome shotgun (WGS) entry which is preliminary data.</text>
</comment>